<sequence length="178" mass="19760">MPSEVSVADDGAGKEDHLNMQCRYWAFMVHGGAPGACRPARRQILTWAWAASPDCLLEQERWQITALYSILPPMANCRVGNENATVSQLSGYMIPCIHLGFGAKLTVWRGMIFYNMPHWDLPTLVSGGVYLQGAFEWEPLSRRAVASGREIGADEALGATPPVIILHSRWWGMDVPYV</sequence>
<name>A0AAD6UQ75_9AGAR</name>
<dbReference type="EMBL" id="JARJCW010000120">
    <property type="protein sequence ID" value="KAJ7192448.1"/>
    <property type="molecule type" value="Genomic_DNA"/>
</dbReference>
<organism evidence="1 2">
    <name type="scientific">Mycena pura</name>
    <dbReference type="NCBI Taxonomy" id="153505"/>
    <lineage>
        <taxon>Eukaryota</taxon>
        <taxon>Fungi</taxon>
        <taxon>Dikarya</taxon>
        <taxon>Basidiomycota</taxon>
        <taxon>Agaricomycotina</taxon>
        <taxon>Agaricomycetes</taxon>
        <taxon>Agaricomycetidae</taxon>
        <taxon>Agaricales</taxon>
        <taxon>Marasmiineae</taxon>
        <taxon>Mycenaceae</taxon>
        <taxon>Mycena</taxon>
    </lineage>
</organism>
<protein>
    <submittedName>
        <fullName evidence="1">Uncharacterized protein</fullName>
    </submittedName>
</protein>
<gene>
    <name evidence="1" type="ORF">GGX14DRAFT_406391</name>
</gene>
<proteinExistence type="predicted"/>
<accession>A0AAD6UQ75</accession>
<comment type="caution">
    <text evidence="1">The sequence shown here is derived from an EMBL/GenBank/DDBJ whole genome shotgun (WGS) entry which is preliminary data.</text>
</comment>
<reference evidence="1" key="1">
    <citation type="submission" date="2023-03" db="EMBL/GenBank/DDBJ databases">
        <title>Massive genome expansion in bonnet fungi (Mycena s.s.) driven by repeated elements and novel gene families across ecological guilds.</title>
        <authorList>
            <consortium name="Lawrence Berkeley National Laboratory"/>
            <person name="Harder C.B."/>
            <person name="Miyauchi S."/>
            <person name="Viragh M."/>
            <person name="Kuo A."/>
            <person name="Thoen E."/>
            <person name="Andreopoulos B."/>
            <person name="Lu D."/>
            <person name="Skrede I."/>
            <person name="Drula E."/>
            <person name="Henrissat B."/>
            <person name="Morin E."/>
            <person name="Kohler A."/>
            <person name="Barry K."/>
            <person name="LaButti K."/>
            <person name="Morin E."/>
            <person name="Salamov A."/>
            <person name="Lipzen A."/>
            <person name="Mereny Z."/>
            <person name="Hegedus B."/>
            <person name="Baldrian P."/>
            <person name="Stursova M."/>
            <person name="Weitz H."/>
            <person name="Taylor A."/>
            <person name="Grigoriev I.V."/>
            <person name="Nagy L.G."/>
            <person name="Martin F."/>
            <person name="Kauserud H."/>
        </authorList>
    </citation>
    <scope>NUCLEOTIDE SEQUENCE</scope>
    <source>
        <strain evidence="1">9144</strain>
    </source>
</reference>
<keyword evidence="2" id="KW-1185">Reference proteome</keyword>
<evidence type="ECO:0000313" key="1">
    <source>
        <dbReference type="EMBL" id="KAJ7192448.1"/>
    </source>
</evidence>
<evidence type="ECO:0000313" key="2">
    <source>
        <dbReference type="Proteomes" id="UP001219525"/>
    </source>
</evidence>
<dbReference type="AlphaFoldDB" id="A0AAD6UQ75"/>
<dbReference type="Proteomes" id="UP001219525">
    <property type="component" value="Unassembled WGS sequence"/>
</dbReference>